<dbReference type="InterPro" id="IPR036909">
    <property type="entry name" value="Cyt_c-like_dom_sf"/>
</dbReference>
<feature type="domain" description="Cytochrome c" evidence="5">
    <location>
        <begin position="29"/>
        <end position="140"/>
    </location>
</feature>
<keyword evidence="1 4" id="KW-0349">Heme</keyword>
<keyword evidence="2 4" id="KW-0479">Metal-binding</keyword>
<keyword evidence="7" id="KW-1185">Reference proteome</keyword>
<dbReference type="RefSeq" id="WP_253589522.1">
    <property type="nucleotide sequence ID" value="NZ_CP121646.1"/>
</dbReference>
<dbReference type="EMBL" id="CP121646">
    <property type="protein sequence ID" value="WFU66188.1"/>
    <property type="molecule type" value="Genomic_DNA"/>
</dbReference>
<reference evidence="6 7" key="1">
    <citation type="submission" date="2023-04" db="EMBL/GenBank/DDBJ databases">
        <title>Australian commercial rhizobial inoculants.</title>
        <authorList>
            <person name="Kohlmeier M.G."/>
            <person name="O'Hara G.W."/>
            <person name="Colombi E."/>
            <person name="Ramsay J.P."/>
            <person name="Terpolilli J."/>
        </authorList>
    </citation>
    <scope>NUCLEOTIDE SEQUENCE [LARGE SCALE GENOMIC DNA]</scope>
    <source>
        <strain evidence="6 7">CB627</strain>
    </source>
</reference>
<dbReference type="PROSITE" id="PS51007">
    <property type="entry name" value="CYTC"/>
    <property type="match status" value="2"/>
</dbReference>
<gene>
    <name evidence="6" type="ORF">QA636_12010</name>
</gene>
<dbReference type="Pfam" id="PF00034">
    <property type="entry name" value="Cytochrom_C"/>
    <property type="match status" value="2"/>
</dbReference>
<evidence type="ECO:0000313" key="7">
    <source>
        <dbReference type="Proteomes" id="UP001221546"/>
    </source>
</evidence>
<keyword evidence="3 4" id="KW-0408">Iron</keyword>
<accession>A0ABY8JM69</accession>
<evidence type="ECO:0000256" key="1">
    <source>
        <dbReference type="ARBA" id="ARBA00022617"/>
    </source>
</evidence>
<dbReference type="Proteomes" id="UP001221546">
    <property type="component" value="Chromosome"/>
</dbReference>
<dbReference type="PANTHER" id="PTHR35008:SF8">
    <property type="entry name" value="ALCOHOL DEHYDROGENASE CYTOCHROME C SUBUNIT"/>
    <property type="match status" value="1"/>
</dbReference>
<feature type="domain" description="Cytochrome c" evidence="5">
    <location>
        <begin position="171"/>
        <end position="283"/>
    </location>
</feature>
<dbReference type="PANTHER" id="PTHR35008">
    <property type="entry name" value="BLL4482 PROTEIN-RELATED"/>
    <property type="match status" value="1"/>
</dbReference>
<evidence type="ECO:0000259" key="5">
    <source>
        <dbReference type="PROSITE" id="PS51007"/>
    </source>
</evidence>
<protein>
    <submittedName>
        <fullName evidence="6">Cytochrome c</fullName>
    </submittedName>
</protein>
<name>A0ABY8JM69_9BRAD</name>
<dbReference type="Gene3D" id="1.10.760.10">
    <property type="entry name" value="Cytochrome c-like domain"/>
    <property type="match status" value="2"/>
</dbReference>
<evidence type="ECO:0000256" key="3">
    <source>
        <dbReference type="ARBA" id="ARBA00023004"/>
    </source>
</evidence>
<proteinExistence type="predicted"/>
<sequence>MKTLVVTFIMSVAFLSPRAESANAQDQQALRARGEYLVNGPAACGNCHTQRAADLFADQSKYLAGGNRIEDVPGLAFSKNITPDNDTGIGSWTDTQIIRAIREGVTREGNLLGPPMPIDYYNKMSDDDVKAIVAYLRTVKPIRNEVMESSYKIQLHAEPPAKGLPAPPKTDKVAYGAYLAGLAHCLGCHTPPGANGAPDYDHLKGAGGRSFHPIAGKLVRGANITSDKETGIGSWTDAEVKRAITKGIDRDGRQLVPPMPYPYFKNMTPEDLDALVAYIRTLPAISNKVEPNVSLEAYLK</sequence>
<organism evidence="6 7">
    <name type="scientific">Bradyrhizobium brasilense</name>
    <dbReference type="NCBI Taxonomy" id="1419277"/>
    <lineage>
        <taxon>Bacteria</taxon>
        <taxon>Pseudomonadati</taxon>
        <taxon>Pseudomonadota</taxon>
        <taxon>Alphaproteobacteria</taxon>
        <taxon>Hyphomicrobiales</taxon>
        <taxon>Nitrobacteraceae</taxon>
        <taxon>Bradyrhizobium</taxon>
    </lineage>
</organism>
<evidence type="ECO:0000313" key="6">
    <source>
        <dbReference type="EMBL" id="WFU66188.1"/>
    </source>
</evidence>
<dbReference type="InterPro" id="IPR051459">
    <property type="entry name" value="Cytochrome_c-type_DH"/>
</dbReference>
<evidence type="ECO:0000256" key="4">
    <source>
        <dbReference type="PROSITE-ProRule" id="PRU00433"/>
    </source>
</evidence>
<evidence type="ECO:0000256" key="2">
    <source>
        <dbReference type="ARBA" id="ARBA00022723"/>
    </source>
</evidence>
<dbReference type="SUPFAM" id="SSF46626">
    <property type="entry name" value="Cytochrome c"/>
    <property type="match status" value="2"/>
</dbReference>
<dbReference type="InterPro" id="IPR009056">
    <property type="entry name" value="Cyt_c-like_dom"/>
</dbReference>